<organism evidence="9 10">
    <name type="scientific">Artemisia annua</name>
    <name type="common">Sweet wormwood</name>
    <dbReference type="NCBI Taxonomy" id="35608"/>
    <lineage>
        <taxon>Eukaryota</taxon>
        <taxon>Viridiplantae</taxon>
        <taxon>Streptophyta</taxon>
        <taxon>Embryophyta</taxon>
        <taxon>Tracheophyta</taxon>
        <taxon>Spermatophyta</taxon>
        <taxon>Magnoliopsida</taxon>
        <taxon>eudicotyledons</taxon>
        <taxon>Gunneridae</taxon>
        <taxon>Pentapetalae</taxon>
        <taxon>asterids</taxon>
        <taxon>campanulids</taxon>
        <taxon>Asterales</taxon>
        <taxon>Asteraceae</taxon>
        <taxon>Asteroideae</taxon>
        <taxon>Anthemideae</taxon>
        <taxon>Artemisiinae</taxon>
        <taxon>Artemisia</taxon>
    </lineage>
</organism>
<feature type="domain" description="Radical SAM core" evidence="8">
    <location>
        <begin position="1"/>
        <end position="218"/>
    </location>
</feature>
<evidence type="ECO:0000256" key="6">
    <source>
        <dbReference type="ARBA" id="ARBA00023014"/>
    </source>
</evidence>
<gene>
    <name evidence="9" type="ORF">CTI12_AA601850</name>
</gene>
<dbReference type="GO" id="GO:0030488">
    <property type="term" value="P:tRNA methylation"/>
    <property type="evidence" value="ECO:0007669"/>
    <property type="project" value="TreeGrafter"/>
</dbReference>
<evidence type="ECO:0000259" key="8">
    <source>
        <dbReference type="PROSITE" id="PS51918"/>
    </source>
</evidence>
<reference evidence="9 10" key="1">
    <citation type="journal article" date="2018" name="Mol. Plant">
        <title>The genome of Artemisia annua provides insight into the evolution of Asteraceae family and artemisinin biosynthesis.</title>
        <authorList>
            <person name="Shen Q."/>
            <person name="Zhang L."/>
            <person name="Liao Z."/>
            <person name="Wang S."/>
            <person name="Yan T."/>
            <person name="Shi P."/>
            <person name="Liu M."/>
            <person name="Fu X."/>
            <person name="Pan Q."/>
            <person name="Wang Y."/>
            <person name="Lv Z."/>
            <person name="Lu X."/>
            <person name="Zhang F."/>
            <person name="Jiang W."/>
            <person name="Ma Y."/>
            <person name="Chen M."/>
            <person name="Hao X."/>
            <person name="Li L."/>
            <person name="Tang Y."/>
            <person name="Lv G."/>
            <person name="Zhou Y."/>
            <person name="Sun X."/>
            <person name="Brodelius P.E."/>
            <person name="Rose J.K.C."/>
            <person name="Tang K."/>
        </authorList>
    </citation>
    <scope>NUCLEOTIDE SEQUENCE [LARGE SCALE GENOMIC DNA]</scope>
    <source>
        <strain evidence="10">cv. Huhao1</strain>
        <tissue evidence="9">Leaf</tissue>
    </source>
</reference>
<dbReference type="PROSITE" id="PS51918">
    <property type="entry name" value="RADICAL_SAM"/>
    <property type="match status" value="1"/>
</dbReference>
<dbReference type="AlphaFoldDB" id="A0A2U1KBW7"/>
<sequence length="223" mass="25299">MEDYMDHSSGEDSDGNDSEVEEFAEKSYIELKGGKKRVKLSDQTFTCPYCTNNKKRDYKMMTISTVGVPNTIKRLASHKLQSTLALRYATTVPSSDTNILTLVFMYSGLHAPNQKLREKIVPSAKAYPLDAIMDCRDYFHETSRRVSFELLAGVNDDVEHAKELAELLHQWGPGCHVNLIPFNPIDGTEYKNLYRKAVMFTCIDVRLYLSRISASLFDPKLGL</sequence>
<feature type="region of interest" description="Disordered" evidence="7">
    <location>
        <begin position="1"/>
        <end position="21"/>
    </location>
</feature>
<evidence type="ECO:0000313" key="9">
    <source>
        <dbReference type="EMBL" id="PWA34143.1"/>
    </source>
</evidence>
<keyword evidence="6" id="KW-0411">Iron-sulfur</keyword>
<proteinExistence type="predicted"/>
<dbReference type="GO" id="GO:0046872">
    <property type="term" value="F:metal ion binding"/>
    <property type="evidence" value="ECO:0007669"/>
    <property type="project" value="UniProtKB-KW"/>
</dbReference>
<evidence type="ECO:0000256" key="2">
    <source>
        <dbReference type="ARBA" id="ARBA00022485"/>
    </source>
</evidence>
<protein>
    <submittedName>
        <fullName evidence="9">Radical SAM superfamily protein</fullName>
    </submittedName>
</protein>
<evidence type="ECO:0000256" key="4">
    <source>
        <dbReference type="ARBA" id="ARBA00022723"/>
    </source>
</evidence>
<dbReference type="SUPFAM" id="SSF102114">
    <property type="entry name" value="Radical SAM enzymes"/>
    <property type="match status" value="1"/>
</dbReference>
<dbReference type="OrthoDB" id="496065at2759"/>
<comment type="cofactor">
    <cofactor evidence="1">
        <name>[4Fe-4S] cluster</name>
        <dbReference type="ChEBI" id="CHEBI:49883"/>
    </cofactor>
</comment>
<dbReference type="InterPro" id="IPR058240">
    <property type="entry name" value="rSAM_sf"/>
</dbReference>
<dbReference type="InterPro" id="IPR040072">
    <property type="entry name" value="Methyltransferase_A"/>
</dbReference>
<evidence type="ECO:0000313" key="10">
    <source>
        <dbReference type="Proteomes" id="UP000245207"/>
    </source>
</evidence>
<dbReference type="PANTHER" id="PTHR30544:SF5">
    <property type="entry name" value="RADICAL SAM CORE DOMAIN-CONTAINING PROTEIN"/>
    <property type="match status" value="1"/>
</dbReference>
<dbReference type="GO" id="GO:0070475">
    <property type="term" value="P:rRNA base methylation"/>
    <property type="evidence" value="ECO:0007669"/>
    <property type="project" value="TreeGrafter"/>
</dbReference>
<dbReference type="Gene3D" id="3.20.20.70">
    <property type="entry name" value="Aldolase class I"/>
    <property type="match status" value="1"/>
</dbReference>
<accession>A0A2U1KBW7</accession>
<keyword evidence="2" id="KW-0004">4Fe-4S</keyword>
<comment type="caution">
    <text evidence="9">The sequence shown here is derived from an EMBL/GenBank/DDBJ whole genome shotgun (WGS) entry which is preliminary data.</text>
</comment>
<dbReference type="InterPro" id="IPR013785">
    <property type="entry name" value="Aldolase_TIM"/>
</dbReference>
<dbReference type="PANTHER" id="PTHR30544">
    <property type="entry name" value="23S RRNA METHYLTRANSFERASE"/>
    <property type="match status" value="1"/>
</dbReference>
<keyword evidence="5" id="KW-0408">Iron</keyword>
<feature type="compositionally biased region" description="Acidic residues" evidence="7">
    <location>
        <begin position="11"/>
        <end position="21"/>
    </location>
</feature>
<evidence type="ECO:0000256" key="3">
    <source>
        <dbReference type="ARBA" id="ARBA00022691"/>
    </source>
</evidence>
<name>A0A2U1KBW7_ARTAN</name>
<dbReference type="GO" id="GO:0003824">
    <property type="term" value="F:catalytic activity"/>
    <property type="evidence" value="ECO:0007669"/>
    <property type="project" value="InterPro"/>
</dbReference>
<keyword evidence="10" id="KW-1185">Reference proteome</keyword>
<dbReference type="EMBL" id="PKPP01023663">
    <property type="protein sequence ID" value="PWA34143.1"/>
    <property type="molecule type" value="Genomic_DNA"/>
</dbReference>
<dbReference type="Proteomes" id="UP000245207">
    <property type="component" value="Unassembled WGS sequence"/>
</dbReference>
<dbReference type="GO" id="GO:0051539">
    <property type="term" value="F:4 iron, 4 sulfur cluster binding"/>
    <property type="evidence" value="ECO:0007669"/>
    <property type="project" value="UniProtKB-KW"/>
</dbReference>
<feature type="compositionally biased region" description="Basic and acidic residues" evidence="7">
    <location>
        <begin position="1"/>
        <end position="10"/>
    </location>
</feature>
<keyword evidence="3" id="KW-0949">S-adenosyl-L-methionine</keyword>
<evidence type="ECO:0000256" key="7">
    <source>
        <dbReference type="SAM" id="MobiDB-lite"/>
    </source>
</evidence>
<dbReference type="STRING" id="35608.A0A2U1KBW7"/>
<dbReference type="InterPro" id="IPR007197">
    <property type="entry name" value="rSAM"/>
</dbReference>
<evidence type="ECO:0000256" key="1">
    <source>
        <dbReference type="ARBA" id="ARBA00001966"/>
    </source>
</evidence>
<keyword evidence="4" id="KW-0479">Metal-binding</keyword>
<evidence type="ECO:0000256" key="5">
    <source>
        <dbReference type="ARBA" id="ARBA00023004"/>
    </source>
</evidence>